<organism evidence="2 3">
    <name type="scientific">Melipona quadrifasciata</name>
    <dbReference type="NCBI Taxonomy" id="166423"/>
    <lineage>
        <taxon>Eukaryota</taxon>
        <taxon>Metazoa</taxon>
        <taxon>Ecdysozoa</taxon>
        <taxon>Arthropoda</taxon>
        <taxon>Hexapoda</taxon>
        <taxon>Insecta</taxon>
        <taxon>Pterygota</taxon>
        <taxon>Neoptera</taxon>
        <taxon>Endopterygota</taxon>
        <taxon>Hymenoptera</taxon>
        <taxon>Apocrita</taxon>
        <taxon>Aculeata</taxon>
        <taxon>Apoidea</taxon>
        <taxon>Anthophila</taxon>
        <taxon>Apidae</taxon>
        <taxon>Melipona</taxon>
    </lineage>
</organism>
<keyword evidence="1" id="KW-1133">Transmembrane helix</keyword>
<evidence type="ECO:0000313" key="2">
    <source>
        <dbReference type="EMBL" id="KOX77521.1"/>
    </source>
</evidence>
<dbReference type="Proteomes" id="UP000053105">
    <property type="component" value="Unassembled WGS sequence"/>
</dbReference>
<name>A0A0N0U6C5_9HYME</name>
<keyword evidence="1" id="KW-0472">Membrane</keyword>
<accession>A0A0N0U6C5</accession>
<sequence>MVNHDWFGLHKMLSVGAMMIMMWMFKVDLCHRECERHKLSDNLMIQFEN</sequence>
<reference evidence="2 3" key="1">
    <citation type="submission" date="2015-07" db="EMBL/GenBank/DDBJ databases">
        <title>The genome of Melipona quadrifasciata.</title>
        <authorList>
            <person name="Pan H."/>
            <person name="Kapheim K."/>
        </authorList>
    </citation>
    <scope>NUCLEOTIDE SEQUENCE [LARGE SCALE GENOMIC DNA]</scope>
    <source>
        <strain evidence="2">0111107301</strain>
        <tissue evidence="2">Whole body</tissue>
    </source>
</reference>
<feature type="transmembrane region" description="Helical" evidence="1">
    <location>
        <begin position="6"/>
        <end position="25"/>
    </location>
</feature>
<keyword evidence="1" id="KW-0812">Transmembrane</keyword>
<keyword evidence="3" id="KW-1185">Reference proteome</keyword>
<dbReference type="EMBL" id="KQ435732">
    <property type="protein sequence ID" value="KOX77521.1"/>
    <property type="molecule type" value="Genomic_DNA"/>
</dbReference>
<protein>
    <submittedName>
        <fullName evidence="2">Uncharacterized protein</fullName>
    </submittedName>
</protein>
<gene>
    <name evidence="2" type="ORF">WN51_09845</name>
</gene>
<dbReference type="AlphaFoldDB" id="A0A0N0U6C5"/>
<evidence type="ECO:0000313" key="3">
    <source>
        <dbReference type="Proteomes" id="UP000053105"/>
    </source>
</evidence>
<proteinExistence type="predicted"/>
<evidence type="ECO:0000256" key="1">
    <source>
        <dbReference type="SAM" id="Phobius"/>
    </source>
</evidence>